<feature type="compositionally biased region" description="Basic residues" evidence="1">
    <location>
        <begin position="138"/>
        <end position="147"/>
    </location>
</feature>
<feature type="compositionally biased region" description="Low complexity" evidence="1">
    <location>
        <begin position="84"/>
        <end position="97"/>
    </location>
</feature>
<reference evidence="2 3" key="1">
    <citation type="submission" date="2019-03" db="EMBL/GenBank/DDBJ databases">
        <title>Rhodosporidium diobovatum UCD-FST 08-225 genome sequencing, assembly, and annotation.</title>
        <authorList>
            <person name="Fakankun I.U."/>
            <person name="Fristensky B."/>
            <person name="Levin D.B."/>
        </authorList>
    </citation>
    <scope>NUCLEOTIDE SEQUENCE [LARGE SCALE GENOMIC DNA]</scope>
    <source>
        <strain evidence="2 3">UCD-FST 08-225</strain>
    </source>
</reference>
<dbReference type="Proteomes" id="UP000311382">
    <property type="component" value="Unassembled WGS sequence"/>
</dbReference>
<feature type="region of interest" description="Disordered" evidence="1">
    <location>
        <begin position="378"/>
        <end position="417"/>
    </location>
</feature>
<feature type="region of interest" description="Disordered" evidence="1">
    <location>
        <begin position="462"/>
        <end position="509"/>
    </location>
</feature>
<feature type="region of interest" description="Disordered" evidence="1">
    <location>
        <begin position="21"/>
        <end position="148"/>
    </location>
</feature>
<protein>
    <submittedName>
        <fullName evidence="2">Uncharacterized protein</fullName>
    </submittedName>
</protein>
<feature type="compositionally biased region" description="Polar residues" evidence="1">
    <location>
        <begin position="378"/>
        <end position="390"/>
    </location>
</feature>
<feature type="region of interest" description="Disordered" evidence="1">
    <location>
        <begin position="273"/>
        <end position="326"/>
    </location>
</feature>
<sequence>MASPTPPLDVDLAACRPRRFSLLPLPTSSAPRPPRRSSQRTQSLSLPATRDNSALPSTVPLAFPPYMPMLKPPTPGSPARLVKAPSSPSTTSRRPASGLEEDLWNEPPSTPPRRMHVPASSPAKTPSHTPTRDGSSSRLRRRLQRWTRSRDLDFGCAGDWSEGPADMGDSFYSRHPGGSSRTSTASSSDELASWTHSRGQSTSSDWSVSTAASSIPTSPVLNCSMELLPPAPLSPSPSRVPLTPRTAHRRRKSDEAAAVDAANQYFHRVRLSQIAEDDGSRKSRCSSTGRSSASTTPPPLPTRDSSPAGLAIYGAGSKPLTSLDRSRSVSRDLEIEFIETGHTTYTPLSVHFDDFPSSAIILTEDAFLGPAPSPTLVGTPSARSTFTAESADSCETAATGPTPRSAPNRRSPIAAGDIGPALDELSEYFSSSVPELSCGSSMTSSSSASTCGDAQAGRLLPLTSLAPPSPISPQRKHTVRYSTTSPMASPPPSPLVGKRMPFSRHRRQSSSFAAAERAKLAAAGFICPLEKPQVVYDWI</sequence>
<feature type="compositionally biased region" description="Low complexity" evidence="1">
    <location>
        <begin position="285"/>
        <end position="295"/>
    </location>
</feature>
<name>A0A5C5FRG6_9BASI</name>
<accession>A0A5C5FRG6</accession>
<feature type="compositionally biased region" description="Pro residues" evidence="1">
    <location>
        <begin position="62"/>
        <end position="76"/>
    </location>
</feature>
<proteinExistence type="predicted"/>
<feature type="compositionally biased region" description="Low complexity" evidence="1">
    <location>
        <begin position="201"/>
        <end position="214"/>
    </location>
</feature>
<gene>
    <name evidence="2" type="ORF">DMC30DRAFT_36256</name>
</gene>
<evidence type="ECO:0000313" key="2">
    <source>
        <dbReference type="EMBL" id="TNY18836.1"/>
    </source>
</evidence>
<organism evidence="2 3">
    <name type="scientific">Rhodotorula diobovata</name>
    <dbReference type="NCBI Taxonomy" id="5288"/>
    <lineage>
        <taxon>Eukaryota</taxon>
        <taxon>Fungi</taxon>
        <taxon>Dikarya</taxon>
        <taxon>Basidiomycota</taxon>
        <taxon>Pucciniomycotina</taxon>
        <taxon>Microbotryomycetes</taxon>
        <taxon>Sporidiobolales</taxon>
        <taxon>Sporidiobolaceae</taxon>
        <taxon>Rhodotorula</taxon>
    </lineage>
</organism>
<dbReference type="EMBL" id="SOZI01000120">
    <property type="protein sequence ID" value="TNY18836.1"/>
    <property type="molecule type" value="Genomic_DNA"/>
</dbReference>
<dbReference type="AlphaFoldDB" id="A0A5C5FRG6"/>
<feature type="compositionally biased region" description="Low complexity" evidence="1">
    <location>
        <begin position="179"/>
        <end position="188"/>
    </location>
</feature>
<feature type="compositionally biased region" description="Low complexity" evidence="1">
    <location>
        <begin position="21"/>
        <end position="30"/>
    </location>
</feature>
<evidence type="ECO:0000256" key="1">
    <source>
        <dbReference type="SAM" id="MobiDB-lite"/>
    </source>
</evidence>
<comment type="caution">
    <text evidence="2">The sequence shown here is derived from an EMBL/GenBank/DDBJ whole genome shotgun (WGS) entry which is preliminary data.</text>
</comment>
<dbReference type="OrthoDB" id="2535970at2759"/>
<keyword evidence="3" id="KW-1185">Reference proteome</keyword>
<feature type="region of interest" description="Disordered" evidence="1">
    <location>
        <begin position="171"/>
        <end position="257"/>
    </location>
</feature>
<evidence type="ECO:0000313" key="3">
    <source>
        <dbReference type="Proteomes" id="UP000311382"/>
    </source>
</evidence>